<dbReference type="InterPro" id="IPR003439">
    <property type="entry name" value="ABC_transporter-like_ATP-bd"/>
</dbReference>
<proteinExistence type="predicted"/>
<dbReference type="PROSITE" id="PS50893">
    <property type="entry name" value="ABC_TRANSPORTER_2"/>
    <property type="match status" value="1"/>
</dbReference>
<evidence type="ECO:0000256" key="1">
    <source>
        <dbReference type="ARBA" id="ARBA00022741"/>
    </source>
</evidence>
<keyword evidence="5" id="KW-1185">Reference proteome</keyword>
<dbReference type="PANTHER" id="PTHR43582">
    <property type="entry name" value="LINEARMYCIN RESISTANCE ATP-BINDING PROTEIN LNRL"/>
    <property type="match status" value="1"/>
</dbReference>
<protein>
    <submittedName>
        <fullName evidence="4">ABC-2 type transport system ATP-binding protein</fullName>
    </submittedName>
</protein>
<dbReference type="PANTHER" id="PTHR43582:SF2">
    <property type="entry name" value="LINEARMYCIN RESISTANCE ATP-BINDING PROTEIN LNRL"/>
    <property type="match status" value="1"/>
</dbReference>
<dbReference type="GO" id="GO:0005524">
    <property type="term" value="F:ATP binding"/>
    <property type="evidence" value="ECO:0007669"/>
    <property type="project" value="UniProtKB-KW"/>
</dbReference>
<sequence>MNLTSVPDGFAIRTHGLTRRFGPLTAVDHVELQVPRGAIFGLLGANGAGKSTLMKMLTTLLRPTSGSAEVDGCDIVQAPAQVRRRIGYVPQLLSADGTLTGYENLRLSAQLYALPRAQRGARIAEALAFMGLTDAAHKLVRTYSGGMVRRLELAQAMLHRPRVLFLDEPTIGLDPMARHSVWDRLHDLRRDYGMTVLITTHDMEEAETLCEALAILHAGRIAVVGTPGDLQRDIGPAATMDDVFARHAGGGIADGGDFAGAVRTRKTANRLG</sequence>
<dbReference type="SUPFAM" id="SSF52540">
    <property type="entry name" value="P-loop containing nucleoside triphosphate hydrolases"/>
    <property type="match status" value="1"/>
</dbReference>
<gene>
    <name evidence="4" type="ORF">EV699_11618</name>
</gene>
<dbReference type="Gene3D" id="3.40.50.300">
    <property type="entry name" value="P-loop containing nucleotide triphosphate hydrolases"/>
    <property type="match status" value="1"/>
</dbReference>
<evidence type="ECO:0000313" key="4">
    <source>
        <dbReference type="EMBL" id="TCO80113.1"/>
    </source>
</evidence>
<dbReference type="GO" id="GO:0016887">
    <property type="term" value="F:ATP hydrolysis activity"/>
    <property type="evidence" value="ECO:0007669"/>
    <property type="project" value="InterPro"/>
</dbReference>
<dbReference type="InterPro" id="IPR027417">
    <property type="entry name" value="P-loop_NTPase"/>
</dbReference>
<keyword evidence="1" id="KW-0547">Nucleotide-binding</keyword>
<feature type="domain" description="ABC transporter" evidence="3">
    <location>
        <begin position="12"/>
        <end position="243"/>
    </location>
</feature>
<comment type="caution">
    <text evidence="4">The sequence shown here is derived from an EMBL/GenBank/DDBJ whole genome shotgun (WGS) entry which is preliminary data.</text>
</comment>
<accession>A0A4R2L1G2</accession>
<evidence type="ECO:0000259" key="3">
    <source>
        <dbReference type="PROSITE" id="PS50893"/>
    </source>
</evidence>
<dbReference type="EMBL" id="SLWY01000016">
    <property type="protein sequence ID" value="TCO80113.1"/>
    <property type="molecule type" value="Genomic_DNA"/>
</dbReference>
<keyword evidence="2 4" id="KW-0067">ATP-binding</keyword>
<name>A0A4R2L1G2_9GAMM</name>
<evidence type="ECO:0000256" key="2">
    <source>
        <dbReference type="ARBA" id="ARBA00022840"/>
    </source>
</evidence>
<dbReference type="RefSeq" id="WP_132544074.1">
    <property type="nucleotide sequence ID" value="NZ_SLWY01000016.1"/>
</dbReference>
<reference evidence="4 5" key="1">
    <citation type="submission" date="2019-03" db="EMBL/GenBank/DDBJ databases">
        <title>Genomic Encyclopedia of Type Strains, Phase IV (KMG-IV): sequencing the most valuable type-strain genomes for metagenomic binning, comparative biology and taxonomic classification.</title>
        <authorList>
            <person name="Goeker M."/>
        </authorList>
    </citation>
    <scope>NUCLEOTIDE SEQUENCE [LARGE SCALE GENOMIC DNA]</scope>
    <source>
        <strain evidence="4 5">DSM 25287</strain>
    </source>
</reference>
<dbReference type="Pfam" id="PF00005">
    <property type="entry name" value="ABC_tran"/>
    <property type="match status" value="1"/>
</dbReference>
<dbReference type="OrthoDB" id="5560252at2"/>
<dbReference type="Proteomes" id="UP000295765">
    <property type="component" value="Unassembled WGS sequence"/>
</dbReference>
<organism evidence="4 5">
    <name type="scientific">Plasticicumulans lactativorans</name>
    <dbReference type="NCBI Taxonomy" id="1133106"/>
    <lineage>
        <taxon>Bacteria</taxon>
        <taxon>Pseudomonadati</taxon>
        <taxon>Pseudomonadota</taxon>
        <taxon>Gammaproteobacteria</taxon>
        <taxon>Candidatus Competibacteraceae</taxon>
        <taxon>Plasticicumulans</taxon>
    </lineage>
</organism>
<evidence type="ECO:0000313" key="5">
    <source>
        <dbReference type="Proteomes" id="UP000295765"/>
    </source>
</evidence>
<dbReference type="InterPro" id="IPR003593">
    <property type="entry name" value="AAA+_ATPase"/>
</dbReference>
<dbReference type="AlphaFoldDB" id="A0A4R2L1G2"/>
<dbReference type="SMART" id="SM00382">
    <property type="entry name" value="AAA"/>
    <property type="match status" value="1"/>
</dbReference>